<comment type="caution">
    <text evidence="4">The sequence shown here is derived from an EMBL/GenBank/DDBJ whole genome shotgun (WGS) entry which is preliminary data.</text>
</comment>
<protein>
    <recommendedName>
        <fullName evidence="6">Mammalian cell entry protein</fullName>
    </recommendedName>
</protein>
<evidence type="ECO:0000259" key="3">
    <source>
        <dbReference type="Pfam" id="PF11887"/>
    </source>
</evidence>
<dbReference type="InterPro" id="IPR052336">
    <property type="entry name" value="MlaD_Phospholipid_Transporter"/>
</dbReference>
<evidence type="ECO:0000313" key="4">
    <source>
        <dbReference type="EMBL" id="MQY30283.1"/>
    </source>
</evidence>
<feature type="region of interest" description="Disordered" evidence="1">
    <location>
        <begin position="359"/>
        <end position="393"/>
    </location>
</feature>
<name>A0A7K0DWX9_9NOCA</name>
<feature type="domain" description="Mammalian cell entry C-terminal" evidence="3">
    <location>
        <begin position="121"/>
        <end position="272"/>
    </location>
</feature>
<evidence type="ECO:0008006" key="6">
    <source>
        <dbReference type="Google" id="ProtNLM"/>
    </source>
</evidence>
<dbReference type="PANTHER" id="PTHR33371:SF16">
    <property type="entry name" value="MCE-FAMILY PROTEIN MCE3F"/>
    <property type="match status" value="1"/>
</dbReference>
<dbReference type="Pfam" id="PF11887">
    <property type="entry name" value="Mce4_CUP1"/>
    <property type="match status" value="1"/>
</dbReference>
<dbReference type="GO" id="GO:0005576">
    <property type="term" value="C:extracellular region"/>
    <property type="evidence" value="ECO:0007669"/>
    <property type="project" value="TreeGrafter"/>
</dbReference>
<accession>A0A7K0DWX9</accession>
<dbReference type="InterPro" id="IPR005693">
    <property type="entry name" value="Mce"/>
</dbReference>
<evidence type="ECO:0000256" key="1">
    <source>
        <dbReference type="SAM" id="MobiDB-lite"/>
    </source>
</evidence>
<reference evidence="4 5" key="1">
    <citation type="submission" date="2019-10" db="EMBL/GenBank/DDBJ databases">
        <title>Nocardia macrotermitis sp. nov. and Nocardia aurantia sp. nov., isolated from the gut of fungus growing-termite Macrotermes natalensis.</title>
        <authorList>
            <person name="Benndorf R."/>
            <person name="Schwitalla J."/>
            <person name="Martin K."/>
            <person name="De Beer W."/>
            <person name="Kaster A.-K."/>
            <person name="Vollmers J."/>
            <person name="Poulsen M."/>
            <person name="Beemelmanns C."/>
        </authorList>
    </citation>
    <scope>NUCLEOTIDE SEQUENCE [LARGE SCALE GENOMIC DNA]</scope>
    <source>
        <strain evidence="4 5">RB56</strain>
    </source>
</reference>
<dbReference type="InterPro" id="IPR024516">
    <property type="entry name" value="Mce_C"/>
</dbReference>
<evidence type="ECO:0000313" key="5">
    <source>
        <dbReference type="Proteomes" id="UP000431401"/>
    </source>
</evidence>
<dbReference type="OrthoDB" id="4741753at2"/>
<dbReference type="PANTHER" id="PTHR33371">
    <property type="entry name" value="INTERMEMBRANE PHOSPHOLIPID TRANSPORT SYSTEM BINDING PROTEIN MLAD-RELATED"/>
    <property type="match status" value="1"/>
</dbReference>
<dbReference type="RefSeq" id="WP_153347525.1">
    <property type="nucleotide sequence ID" value="NZ_WEGI01000013.1"/>
</dbReference>
<gene>
    <name evidence="4" type="ORF">NRB56_58850</name>
</gene>
<organism evidence="4 5">
    <name type="scientific">Nocardia aurantia</name>
    <dbReference type="NCBI Taxonomy" id="2585199"/>
    <lineage>
        <taxon>Bacteria</taxon>
        <taxon>Bacillati</taxon>
        <taxon>Actinomycetota</taxon>
        <taxon>Actinomycetes</taxon>
        <taxon>Mycobacteriales</taxon>
        <taxon>Nocardiaceae</taxon>
        <taxon>Nocardia</taxon>
    </lineage>
</organism>
<dbReference type="Proteomes" id="UP000431401">
    <property type="component" value="Unassembled WGS sequence"/>
</dbReference>
<feature type="domain" description="Mce/MlaD" evidence="2">
    <location>
        <begin position="38"/>
        <end position="113"/>
    </location>
</feature>
<sequence>MSRLVRNQLVAFALIAVLGVVFVGAKYIHLDHMVGIGQYHVQVKMAWTGNLSTGAEVTYRGVPVGRVGKLDITADSAVVTLDMDSGKPKVPATAKAVVADRSAIGEQFVDLLPTTSGGPYLRDGSVIDGAEAPVRVEDLLAKVNDFAKSTDLPALTTTITELGKAFDGQGDNLRVLVDSLNKFSETGVDSLQQTIDLIRDARTVLGTQVDQDPAIRKFSTGLDQLAQQLRTSDPDIRRLIGTGTDAGNQLGQLLDTSGPALTTDFTNLRTLLLAVSPKYYALRPLLQMLPILSVGGSATAPGDHTSHFGLVLEVNDPPACTLGYEGTQRTLAQMKAQNPDFDDTRDDFPLDLNAGCHAPQGSISDVRGGDRADLADPNIAQPWDGKPKTDPDKLNLAPLAQQLAPLVGVTPKR</sequence>
<evidence type="ECO:0000259" key="2">
    <source>
        <dbReference type="Pfam" id="PF02470"/>
    </source>
</evidence>
<dbReference type="Pfam" id="PF02470">
    <property type="entry name" value="MlaD"/>
    <property type="match status" value="1"/>
</dbReference>
<dbReference type="AlphaFoldDB" id="A0A7K0DWX9"/>
<dbReference type="EMBL" id="WEGI01000013">
    <property type="protein sequence ID" value="MQY30283.1"/>
    <property type="molecule type" value="Genomic_DNA"/>
</dbReference>
<dbReference type="NCBIfam" id="TIGR00996">
    <property type="entry name" value="Mtu_fam_mce"/>
    <property type="match status" value="1"/>
</dbReference>
<proteinExistence type="predicted"/>
<dbReference type="InterPro" id="IPR003399">
    <property type="entry name" value="Mce/MlaD"/>
</dbReference>
<keyword evidence="5" id="KW-1185">Reference proteome</keyword>